<dbReference type="Pfam" id="PF13649">
    <property type="entry name" value="Methyltransf_25"/>
    <property type="match status" value="1"/>
</dbReference>
<keyword evidence="5" id="KW-1185">Reference proteome</keyword>
<gene>
    <name evidence="4" type="ORF">Rhe02_95360</name>
</gene>
<evidence type="ECO:0000313" key="4">
    <source>
        <dbReference type="EMBL" id="GIH11469.1"/>
    </source>
</evidence>
<keyword evidence="2" id="KW-0808">Transferase</keyword>
<evidence type="ECO:0000256" key="1">
    <source>
        <dbReference type="ARBA" id="ARBA00022603"/>
    </source>
</evidence>
<dbReference type="AlphaFoldDB" id="A0A8J3VLI5"/>
<accession>A0A8J3VLI5</accession>
<dbReference type="Gene3D" id="3.40.50.150">
    <property type="entry name" value="Vaccinia Virus protein VP39"/>
    <property type="match status" value="1"/>
</dbReference>
<dbReference type="InterPro" id="IPR041698">
    <property type="entry name" value="Methyltransf_25"/>
</dbReference>
<evidence type="ECO:0000256" key="2">
    <source>
        <dbReference type="ARBA" id="ARBA00022679"/>
    </source>
</evidence>
<dbReference type="InterPro" id="IPR029063">
    <property type="entry name" value="SAM-dependent_MTases_sf"/>
</dbReference>
<dbReference type="EMBL" id="BONY01000135">
    <property type="protein sequence ID" value="GIH11469.1"/>
    <property type="molecule type" value="Genomic_DNA"/>
</dbReference>
<sequence>MVADVIEPAYLHAIRESYNTVSEDYLKLVQDLSGLDGLSRAMLAAFAERVRSGGLGPVADLGCGPGVVTAHVAAMDVPIFGIDLSPRMIELAQRRFPHLHFAEGSMTALEAGDAELGGILAFYSIHHTPPQHLPALFAKFHRALAPGGHLLVGTHLGDGEHLRPTQAYGHHPVSYETYLQPADRIVELLEAAGFTMIARLVQEPGENSKRRQGCFLATRSR</sequence>
<dbReference type="GO" id="GO:0032259">
    <property type="term" value="P:methylation"/>
    <property type="evidence" value="ECO:0007669"/>
    <property type="project" value="UniProtKB-KW"/>
</dbReference>
<protein>
    <submittedName>
        <fullName evidence="4">Methyltransferase</fullName>
    </submittedName>
</protein>
<evidence type="ECO:0000259" key="3">
    <source>
        <dbReference type="Pfam" id="PF13649"/>
    </source>
</evidence>
<dbReference type="Proteomes" id="UP000612899">
    <property type="component" value="Unassembled WGS sequence"/>
</dbReference>
<dbReference type="SUPFAM" id="SSF53335">
    <property type="entry name" value="S-adenosyl-L-methionine-dependent methyltransferases"/>
    <property type="match status" value="1"/>
</dbReference>
<organism evidence="4 5">
    <name type="scientific">Rhizocola hellebori</name>
    <dbReference type="NCBI Taxonomy" id="1392758"/>
    <lineage>
        <taxon>Bacteria</taxon>
        <taxon>Bacillati</taxon>
        <taxon>Actinomycetota</taxon>
        <taxon>Actinomycetes</taxon>
        <taxon>Micromonosporales</taxon>
        <taxon>Micromonosporaceae</taxon>
        <taxon>Rhizocola</taxon>
    </lineage>
</organism>
<feature type="domain" description="Methyltransferase" evidence="3">
    <location>
        <begin position="58"/>
        <end position="148"/>
    </location>
</feature>
<comment type="caution">
    <text evidence="4">The sequence shown here is derived from an EMBL/GenBank/DDBJ whole genome shotgun (WGS) entry which is preliminary data.</text>
</comment>
<evidence type="ECO:0000313" key="5">
    <source>
        <dbReference type="Proteomes" id="UP000612899"/>
    </source>
</evidence>
<keyword evidence="1 4" id="KW-0489">Methyltransferase</keyword>
<dbReference type="PANTHER" id="PTHR43861:SF1">
    <property type="entry name" value="TRANS-ACONITATE 2-METHYLTRANSFERASE"/>
    <property type="match status" value="1"/>
</dbReference>
<dbReference type="GO" id="GO:0008168">
    <property type="term" value="F:methyltransferase activity"/>
    <property type="evidence" value="ECO:0007669"/>
    <property type="project" value="UniProtKB-KW"/>
</dbReference>
<name>A0A8J3VLI5_9ACTN</name>
<reference evidence="4" key="1">
    <citation type="submission" date="2021-01" db="EMBL/GenBank/DDBJ databases">
        <title>Whole genome shotgun sequence of Rhizocola hellebori NBRC 109834.</title>
        <authorList>
            <person name="Komaki H."/>
            <person name="Tamura T."/>
        </authorList>
    </citation>
    <scope>NUCLEOTIDE SEQUENCE</scope>
    <source>
        <strain evidence="4">NBRC 109834</strain>
    </source>
</reference>
<dbReference type="CDD" id="cd02440">
    <property type="entry name" value="AdoMet_MTases"/>
    <property type="match status" value="1"/>
</dbReference>
<dbReference type="PANTHER" id="PTHR43861">
    <property type="entry name" value="TRANS-ACONITATE 2-METHYLTRANSFERASE-RELATED"/>
    <property type="match status" value="1"/>
</dbReference>
<proteinExistence type="predicted"/>